<sequence>MSDKRLGYVNVIDAIKRATSAAVIDTTSKPSYSPDRINGQAGLSNDDRMALDMMVHAKLHRELDAVLWHALVAKYSACSKSKAKALEQLLPVIVSPADARFTRHAAVAWSFPKPKGRDGKRSTAVLPAYWYDFNYWDTEGRSDTTRRRWNKVIQRWLNDVVNSGLVEVQHILDEEELII</sequence>
<reference evidence="1" key="1">
    <citation type="journal article" date="2015" name="Nature">
        <title>Complex archaea that bridge the gap between prokaryotes and eukaryotes.</title>
        <authorList>
            <person name="Spang A."/>
            <person name="Saw J.H."/>
            <person name="Jorgensen S.L."/>
            <person name="Zaremba-Niedzwiedzka K."/>
            <person name="Martijn J."/>
            <person name="Lind A.E."/>
            <person name="van Eijk R."/>
            <person name="Schleper C."/>
            <person name="Guy L."/>
            <person name="Ettema T.J."/>
        </authorList>
    </citation>
    <scope>NUCLEOTIDE SEQUENCE</scope>
</reference>
<gene>
    <name evidence="1" type="ORF">LCGC14_0155860</name>
</gene>
<evidence type="ECO:0000313" key="1">
    <source>
        <dbReference type="EMBL" id="KKN97467.1"/>
    </source>
</evidence>
<dbReference type="EMBL" id="LAZR01000057">
    <property type="protein sequence ID" value="KKN97467.1"/>
    <property type="molecule type" value="Genomic_DNA"/>
</dbReference>
<accession>A0A0F9VCI0</accession>
<name>A0A0F9VCI0_9ZZZZ</name>
<organism evidence="1">
    <name type="scientific">marine sediment metagenome</name>
    <dbReference type="NCBI Taxonomy" id="412755"/>
    <lineage>
        <taxon>unclassified sequences</taxon>
        <taxon>metagenomes</taxon>
        <taxon>ecological metagenomes</taxon>
    </lineage>
</organism>
<comment type="caution">
    <text evidence="1">The sequence shown here is derived from an EMBL/GenBank/DDBJ whole genome shotgun (WGS) entry which is preliminary data.</text>
</comment>
<protein>
    <submittedName>
        <fullName evidence="1">Uncharacterized protein</fullName>
    </submittedName>
</protein>
<proteinExistence type="predicted"/>
<dbReference type="AlphaFoldDB" id="A0A0F9VCI0"/>